<feature type="domain" description="Saposin B-type" evidence="8">
    <location>
        <begin position="475"/>
        <end position="556"/>
    </location>
</feature>
<dbReference type="GO" id="GO:0005576">
    <property type="term" value="C:extracellular region"/>
    <property type="evidence" value="ECO:0007669"/>
    <property type="project" value="UniProtKB-SubCell"/>
</dbReference>
<accession>A0A813QMU0</accession>
<evidence type="ECO:0008006" key="13">
    <source>
        <dbReference type="Google" id="ProtNLM"/>
    </source>
</evidence>
<evidence type="ECO:0000259" key="9">
    <source>
        <dbReference type="PROSITE" id="PS51110"/>
    </source>
</evidence>
<evidence type="ECO:0000256" key="3">
    <source>
        <dbReference type="ARBA" id="ARBA00022729"/>
    </source>
</evidence>
<feature type="transmembrane region" description="Helical" evidence="7">
    <location>
        <begin position="120"/>
        <end position="138"/>
    </location>
</feature>
<evidence type="ECO:0000256" key="6">
    <source>
        <dbReference type="ARBA" id="ARBA00023180"/>
    </source>
</evidence>
<dbReference type="OrthoDB" id="69496at2759"/>
<evidence type="ECO:0000256" key="5">
    <source>
        <dbReference type="ARBA" id="ARBA00023157"/>
    </source>
</evidence>
<feature type="domain" description="Saposin B-type" evidence="8">
    <location>
        <begin position="571"/>
        <end position="652"/>
    </location>
</feature>
<dbReference type="InterPro" id="IPR031424">
    <property type="entry name" value="QVR-like"/>
</dbReference>
<keyword evidence="4" id="KW-0677">Repeat</keyword>
<dbReference type="InterPro" id="IPR007856">
    <property type="entry name" value="SapB_1"/>
</dbReference>
<keyword evidence="7" id="KW-0812">Transmembrane</keyword>
<dbReference type="Pfam" id="PF17064">
    <property type="entry name" value="QVR"/>
    <property type="match status" value="1"/>
</dbReference>
<keyword evidence="2" id="KW-0964">Secreted</keyword>
<dbReference type="GO" id="GO:0030431">
    <property type="term" value="P:sleep"/>
    <property type="evidence" value="ECO:0007669"/>
    <property type="project" value="InterPro"/>
</dbReference>
<feature type="domain" description="Saposin B-type" evidence="8">
    <location>
        <begin position="274"/>
        <end position="355"/>
    </location>
</feature>
<dbReference type="GO" id="GO:0005764">
    <property type="term" value="C:lysosome"/>
    <property type="evidence" value="ECO:0007669"/>
    <property type="project" value="InterPro"/>
</dbReference>
<organism evidence="10 12">
    <name type="scientific">Didymodactylos carnosus</name>
    <dbReference type="NCBI Taxonomy" id="1234261"/>
    <lineage>
        <taxon>Eukaryota</taxon>
        <taxon>Metazoa</taxon>
        <taxon>Spiralia</taxon>
        <taxon>Gnathifera</taxon>
        <taxon>Rotifera</taxon>
        <taxon>Eurotatoria</taxon>
        <taxon>Bdelloidea</taxon>
        <taxon>Philodinida</taxon>
        <taxon>Philodinidae</taxon>
        <taxon>Didymodactylos</taxon>
    </lineage>
</organism>
<evidence type="ECO:0000256" key="7">
    <source>
        <dbReference type="SAM" id="Phobius"/>
    </source>
</evidence>
<dbReference type="PROSITE" id="PS51110">
    <property type="entry name" value="SAP_A"/>
    <property type="match status" value="1"/>
</dbReference>
<dbReference type="AlphaFoldDB" id="A0A813QMU0"/>
<keyword evidence="7" id="KW-1133">Transmembrane helix</keyword>
<dbReference type="GO" id="GO:0016020">
    <property type="term" value="C:membrane"/>
    <property type="evidence" value="ECO:0007669"/>
    <property type="project" value="GOC"/>
</dbReference>
<dbReference type="Pfam" id="PF02199">
    <property type="entry name" value="SapA"/>
    <property type="match status" value="1"/>
</dbReference>
<dbReference type="GO" id="GO:0006665">
    <property type="term" value="P:sphingolipid metabolic process"/>
    <property type="evidence" value="ECO:0007669"/>
    <property type="project" value="InterPro"/>
</dbReference>
<feature type="domain" description="Saposin B-type" evidence="8">
    <location>
        <begin position="179"/>
        <end position="265"/>
    </location>
</feature>
<dbReference type="InterPro" id="IPR011001">
    <property type="entry name" value="Saposin-like"/>
</dbReference>
<dbReference type="SUPFAM" id="SSF47862">
    <property type="entry name" value="Saposin"/>
    <property type="match status" value="4"/>
</dbReference>
<dbReference type="Proteomes" id="UP000663829">
    <property type="component" value="Unassembled WGS sequence"/>
</dbReference>
<gene>
    <name evidence="10" type="ORF">GPM918_LOCUS1860</name>
    <name evidence="11" type="ORF">SRO942_LOCUS1860</name>
</gene>
<evidence type="ECO:0000256" key="4">
    <source>
        <dbReference type="ARBA" id="ARBA00022737"/>
    </source>
</evidence>
<dbReference type="EMBL" id="CAJNOQ010000189">
    <property type="protein sequence ID" value="CAF0769776.1"/>
    <property type="molecule type" value="Genomic_DNA"/>
</dbReference>
<dbReference type="Pfam" id="PF05184">
    <property type="entry name" value="SapB_1"/>
    <property type="match status" value="4"/>
</dbReference>
<dbReference type="InterPro" id="IPR008373">
    <property type="entry name" value="Saposin"/>
</dbReference>
<evidence type="ECO:0000259" key="8">
    <source>
        <dbReference type="PROSITE" id="PS50015"/>
    </source>
</evidence>
<dbReference type="FunFam" id="1.10.225.10:FF:000002">
    <property type="entry name" value="prosaposin isoform X2"/>
    <property type="match status" value="2"/>
</dbReference>
<protein>
    <recommendedName>
        <fullName evidence="13">Prosaposin</fullName>
    </recommendedName>
</protein>
<dbReference type="Pfam" id="PF03489">
    <property type="entry name" value="SapB_2"/>
    <property type="match status" value="3"/>
</dbReference>
<dbReference type="PANTHER" id="PTHR11480">
    <property type="entry name" value="SAPOSIN-RELATED"/>
    <property type="match status" value="1"/>
</dbReference>
<keyword evidence="5" id="KW-1015">Disulfide bond</keyword>
<evidence type="ECO:0000256" key="2">
    <source>
        <dbReference type="ARBA" id="ARBA00022525"/>
    </source>
</evidence>
<evidence type="ECO:0000256" key="1">
    <source>
        <dbReference type="ARBA" id="ARBA00004613"/>
    </source>
</evidence>
<dbReference type="InterPro" id="IPR008138">
    <property type="entry name" value="SapB_2"/>
</dbReference>
<keyword evidence="6" id="KW-0325">Glycoprotein</keyword>
<dbReference type="PROSITE" id="PS50015">
    <property type="entry name" value="SAP_B"/>
    <property type="match status" value="5"/>
</dbReference>
<keyword evidence="12" id="KW-1185">Reference proteome</keyword>
<dbReference type="InterPro" id="IPR008139">
    <property type="entry name" value="SaposinB_dom"/>
</dbReference>
<keyword evidence="7" id="KW-0472">Membrane</keyword>
<dbReference type="EMBL" id="CAJOBC010000189">
    <property type="protein sequence ID" value="CAF3551796.1"/>
    <property type="molecule type" value="Genomic_DNA"/>
</dbReference>
<dbReference type="InterPro" id="IPR003119">
    <property type="entry name" value="SAP_A"/>
</dbReference>
<dbReference type="Gene3D" id="1.10.225.10">
    <property type="entry name" value="Saposin-like"/>
    <property type="match status" value="5"/>
</dbReference>
<dbReference type="SMART" id="SM00741">
    <property type="entry name" value="SapB"/>
    <property type="match status" value="4"/>
</dbReference>
<comment type="caution">
    <text evidence="10">The sequence shown here is derived from an EMBL/GenBank/DDBJ whole genome shotgun (WGS) entry which is preliminary data.</text>
</comment>
<feature type="domain" description="Saposin A-type" evidence="9">
    <location>
        <begin position="135"/>
        <end position="175"/>
    </location>
</feature>
<reference evidence="10" key="1">
    <citation type="submission" date="2021-02" db="EMBL/GenBank/DDBJ databases">
        <authorList>
            <person name="Nowell W R."/>
        </authorList>
    </citation>
    <scope>NUCLEOTIDE SEQUENCE</scope>
</reference>
<comment type="subcellular location">
    <subcellularLocation>
        <location evidence="1">Secreted</location>
    </subcellularLocation>
</comment>
<proteinExistence type="predicted"/>
<dbReference type="PANTHER" id="PTHR11480:SF3">
    <property type="entry name" value="BCDNA.GH08312"/>
    <property type="match status" value="1"/>
</dbReference>
<keyword evidence="3" id="KW-0732">Signal</keyword>
<evidence type="ECO:0000313" key="11">
    <source>
        <dbReference type="EMBL" id="CAF3551796.1"/>
    </source>
</evidence>
<dbReference type="SMART" id="SM00162">
    <property type="entry name" value="SAPA"/>
    <property type="match status" value="1"/>
</dbReference>
<dbReference type="PRINTS" id="PR01797">
    <property type="entry name" value="SAPOSIN"/>
</dbReference>
<dbReference type="InterPro" id="IPR051428">
    <property type="entry name" value="Sphingo_Act-Surfact_Prot"/>
</dbReference>
<feature type="domain" description="Saposin B-type" evidence="8">
    <location>
        <begin position="370"/>
        <end position="454"/>
    </location>
</feature>
<evidence type="ECO:0000313" key="12">
    <source>
        <dbReference type="Proteomes" id="UP000663829"/>
    </source>
</evidence>
<dbReference type="Proteomes" id="UP000681722">
    <property type="component" value="Unassembled WGS sequence"/>
</dbReference>
<sequence>MLAVVVASIFRSMKILVFYCTFVLVSLYALSVLSIKCYVCKEPDLKCRDPFQNDTIFLKDCAQVGMANATMCRKYMWEIGDGVTYFQRGCAVHGRVSRKQGRGCIERIGTDMEDKNVSECFVLFLSFLCLGVLQAYSYPLECARGSEYWCKNREQALECGALKHCEQTVWRELKPAVPVNTPKMLCSVLVRAMNDLYYQNGKHNPIEIKQFLKQDCTKLTGNDIQEQCVTAVDLYSADIYRHIVAKTELSKICAYIQGHDSPSSAIVIPPLASANSTCVMCEFVIHVLQEFISENSSESEVEKWLEYVCQIMPSTIRSECRSFIESYGPAVVSVLVRDFDPATVCKKIKVCVSEVAVQQLTNPSKLAVQDTVPCTLCKFVVTYLETTLVDNKTEEAVISALEKVCQALEPKDRIPCLLFVTVYGPKLEELLLTFVTPEELTDFIRFSFYLALNEKYSSHKYITIERKLQSMPTDKNLDCVLCRYVLTYLDTVLEENKSAEAFVKALELVCSILSDKMRQQCDSFVHIYGPILPELIAELDDPNVVCHWLNLCSDNSVSSSVVVPPSPLSVADAECILCKYVITYLDAVLKNNKSEAAIVDALDKVCTILPDKTKHQCEIFVKAYGPLLAQLIAEFADPATVCQYLGLCQKIDNDQYHLIPVKK</sequence>
<feature type="transmembrane region" description="Helical" evidence="7">
    <location>
        <begin position="16"/>
        <end position="39"/>
    </location>
</feature>
<name>A0A813QMU0_9BILA</name>
<dbReference type="GO" id="GO:0032222">
    <property type="term" value="P:regulation of synaptic transmission, cholinergic"/>
    <property type="evidence" value="ECO:0007669"/>
    <property type="project" value="InterPro"/>
</dbReference>
<evidence type="ECO:0000313" key="10">
    <source>
        <dbReference type="EMBL" id="CAF0769776.1"/>
    </source>
</evidence>